<gene>
    <name evidence="6" type="ORF">LIER_13055</name>
</gene>
<dbReference type="Proteomes" id="UP001454036">
    <property type="component" value="Unassembled WGS sequence"/>
</dbReference>
<comment type="similarity">
    <text evidence="1 3">Belongs to the EXO70 family.</text>
</comment>
<keyword evidence="3" id="KW-0653">Protein transport</keyword>
<protein>
    <recommendedName>
        <fullName evidence="3">Exocyst subunit Exo70 family protein</fullName>
    </recommendedName>
</protein>
<keyword evidence="2 3" id="KW-0813">Transport</keyword>
<dbReference type="Pfam" id="PF20669">
    <property type="entry name" value="Exo70_N"/>
    <property type="match status" value="1"/>
</dbReference>
<dbReference type="GO" id="GO:0006887">
    <property type="term" value="P:exocytosis"/>
    <property type="evidence" value="ECO:0007669"/>
    <property type="project" value="UniProtKB-KW"/>
</dbReference>
<dbReference type="EMBL" id="BAABME010002588">
    <property type="protein sequence ID" value="GAA0155294.1"/>
    <property type="molecule type" value="Genomic_DNA"/>
</dbReference>
<evidence type="ECO:0000256" key="3">
    <source>
        <dbReference type="RuleBase" id="RU365026"/>
    </source>
</evidence>
<evidence type="ECO:0000256" key="4">
    <source>
        <dbReference type="SAM" id="MobiDB-lite"/>
    </source>
</evidence>
<comment type="caution">
    <text evidence="6">The sequence shown here is derived from an EMBL/GenBank/DDBJ whole genome shotgun (WGS) entry which is preliminary data.</text>
</comment>
<organism evidence="6 7">
    <name type="scientific">Lithospermum erythrorhizon</name>
    <name type="common">Purple gromwell</name>
    <name type="synonym">Lithospermum officinale var. erythrorhizon</name>
    <dbReference type="NCBI Taxonomy" id="34254"/>
    <lineage>
        <taxon>Eukaryota</taxon>
        <taxon>Viridiplantae</taxon>
        <taxon>Streptophyta</taxon>
        <taxon>Embryophyta</taxon>
        <taxon>Tracheophyta</taxon>
        <taxon>Spermatophyta</taxon>
        <taxon>Magnoliopsida</taxon>
        <taxon>eudicotyledons</taxon>
        <taxon>Gunneridae</taxon>
        <taxon>Pentapetalae</taxon>
        <taxon>asterids</taxon>
        <taxon>lamiids</taxon>
        <taxon>Boraginales</taxon>
        <taxon>Boraginaceae</taxon>
        <taxon>Boraginoideae</taxon>
        <taxon>Lithospermeae</taxon>
        <taxon>Lithospermum</taxon>
    </lineage>
</organism>
<feature type="region of interest" description="Disordered" evidence="4">
    <location>
        <begin position="135"/>
        <end position="167"/>
    </location>
</feature>
<feature type="region of interest" description="Disordered" evidence="4">
    <location>
        <begin position="1"/>
        <end position="32"/>
    </location>
</feature>
<evidence type="ECO:0000313" key="6">
    <source>
        <dbReference type="EMBL" id="GAA0155294.1"/>
    </source>
</evidence>
<evidence type="ECO:0000313" key="7">
    <source>
        <dbReference type="Proteomes" id="UP001454036"/>
    </source>
</evidence>
<dbReference type="GO" id="GO:0005546">
    <property type="term" value="F:phosphatidylinositol-4,5-bisphosphate binding"/>
    <property type="evidence" value="ECO:0007669"/>
    <property type="project" value="InterPro"/>
</dbReference>
<feature type="compositionally biased region" description="Low complexity" evidence="4">
    <location>
        <begin position="7"/>
        <end position="32"/>
    </location>
</feature>
<dbReference type="Gene3D" id="1.20.1280.170">
    <property type="entry name" value="Exocyst complex component Exo70"/>
    <property type="match status" value="1"/>
</dbReference>
<feature type="domain" description="Exocyst complex subunit Exo70 C-terminal" evidence="5">
    <location>
        <begin position="236"/>
        <end position="601"/>
    </location>
</feature>
<dbReference type="PANTHER" id="PTHR12542">
    <property type="entry name" value="EXOCYST COMPLEX PROTEIN EXO70"/>
    <property type="match status" value="1"/>
</dbReference>
<name>A0AAV3PU83_LITER</name>
<dbReference type="AlphaFoldDB" id="A0AAV3PU83"/>
<dbReference type="InterPro" id="IPR004140">
    <property type="entry name" value="Exo70"/>
</dbReference>
<dbReference type="PANTHER" id="PTHR12542:SF17">
    <property type="entry name" value="EXOCYST SUBUNIT EXO70 FAMILY PROTEIN"/>
    <property type="match status" value="1"/>
</dbReference>
<dbReference type="InterPro" id="IPR016159">
    <property type="entry name" value="Cullin_repeat-like_dom_sf"/>
</dbReference>
<dbReference type="GO" id="GO:0015031">
    <property type="term" value="P:protein transport"/>
    <property type="evidence" value="ECO:0007669"/>
    <property type="project" value="UniProtKB-KW"/>
</dbReference>
<sequence>MRTNFFSSRDSSSIHSESTTTSSSSSSSNRSRYTFSDQMMEENIDNAEAIITQWEVQGGSTYSNFSSLFRNCPKQAKQLLGAIHELKETMQYLIKNDSSSESLIRAQNLMDLAMRRLEKEFHYILSRNREILDPESISNASSTSTSCSDDEESTHNNNDEVEEEPKNHNNSIMEDLKIIAECMISSGYSKECVTIYKLARKSIVDESLYNLGVLEKILTPSQIQKHDWDYIELKIKNWLKGIKIAIKNIFLGERILCDYVFSSSEKMIESIFVEVARDRALALFTFPEIVAKYKKLSPEKMFRILDLYEAISTLWPEIEVIFSFDSFSAVRSQAVTSMVKLGEGVRFMLSEFESAVQKDTSKAVPGGGIHPLTRYVMNYLVFLADYRDSLEDIVTDWPLVVKSPLPDAYFWSRASDDSSDDCGESPLAQRVAWLILVLLCKLDAKAELYKNVALAYLFLANNLNYVVTKIRNSNLITILGSEWLSKNGAKVRQYVSNYGRMGWSKVFSAFPDDPMEDMSQEYVRDCFKKFNSGFEEAYRIQSTWVIPDPKLREQVKVSLAKKIVPTYKEFYEHYRGTFRREIGQESIVRYAPEDLDNYLSDLFLENGGISGSTTTSF</sequence>
<evidence type="ECO:0000256" key="1">
    <source>
        <dbReference type="ARBA" id="ARBA00006756"/>
    </source>
</evidence>
<accession>A0AAV3PU83</accession>
<dbReference type="GO" id="GO:0000145">
    <property type="term" value="C:exocyst"/>
    <property type="evidence" value="ECO:0007669"/>
    <property type="project" value="InterPro"/>
</dbReference>
<dbReference type="Pfam" id="PF03081">
    <property type="entry name" value="Exo70_C"/>
    <property type="match status" value="1"/>
</dbReference>
<dbReference type="InterPro" id="IPR046364">
    <property type="entry name" value="Exo70_C"/>
</dbReference>
<keyword evidence="7" id="KW-1185">Reference proteome</keyword>
<evidence type="ECO:0000256" key="2">
    <source>
        <dbReference type="ARBA" id="ARBA00022448"/>
    </source>
</evidence>
<dbReference type="SUPFAM" id="SSF74788">
    <property type="entry name" value="Cullin repeat-like"/>
    <property type="match status" value="1"/>
</dbReference>
<keyword evidence="3" id="KW-0268">Exocytosis</keyword>
<evidence type="ECO:0000259" key="5">
    <source>
        <dbReference type="Pfam" id="PF03081"/>
    </source>
</evidence>
<feature type="compositionally biased region" description="Low complexity" evidence="4">
    <location>
        <begin position="135"/>
        <end position="147"/>
    </location>
</feature>
<proteinExistence type="inferred from homology"/>
<comment type="function">
    <text evidence="3">Component of the exocyst complex.</text>
</comment>
<reference evidence="6 7" key="1">
    <citation type="submission" date="2024-01" db="EMBL/GenBank/DDBJ databases">
        <title>The complete chloroplast genome sequence of Lithospermum erythrorhizon: insights into the phylogenetic relationship among Boraginaceae species and the maternal lineages of purple gromwells.</title>
        <authorList>
            <person name="Okada T."/>
            <person name="Watanabe K."/>
        </authorList>
    </citation>
    <scope>NUCLEOTIDE SEQUENCE [LARGE SCALE GENOMIC DNA]</scope>
</reference>